<comment type="caution">
    <text evidence="1">The sequence shown here is derived from an EMBL/GenBank/DDBJ whole genome shotgun (WGS) entry which is preliminary data.</text>
</comment>
<evidence type="ECO:0000313" key="2">
    <source>
        <dbReference type="Proteomes" id="UP000176244"/>
    </source>
</evidence>
<evidence type="ECO:0000313" key="1">
    <source>
        <dbReference type="EMBL" id="OFV68888.1"/>
    </source>
</evidence>
<dbReference type="OrthoDB" id="9794201at2"/>
<name>A0A1F2PCB5_9FIRM</name>
<gene>
    <name evidence="1" type="ORF">ACWI_36390</name>
</gene>
<protein>
    <submittedName>
        <fullName evidence="1">Uncharacterized protein</fullName>
    </submittedName>
</protein>
<organism evidence="1 2">
    <name type="scientific">Acetobacterium wieringae</name>
    <dbReference type="NCBI Taxonomy" id="52694"/>
    <lineage>
        <taxon>Bacteria</taxon>
        <taxon>Bacillati</taxon>
        <taxon>Bacillota</taxon>
        <taxon>Clostridia</taxon>
        <taxon>Eubacteriales</taxon>
        <taxon>Eubacteriaceae</taxon>
        <taxon>Acetobacterium</taxon>
    </lineage>
</organism>
<dbReference type="EMBL" id="LKEU01000054">
    <property type="protein sequence ID" value="OFV68888.1"/>
    <property type="molecule type" value="Genomic_DNA"/>
</dbReference>
<sequence length="103" mass="11673">MTEKDKELIALFRYGLIAPLLTDTVTNHTAYLDEVSAKTHDVPHYGIRPTTVKPCWNGTGCTGAMVLMRSSPRFGQTKGLPGRYRQNRPNGSLRCERKTFIYR</sequence>
<proteinExistence type="predicted"/>
<dbReference type="AlphaFoldDB" id="A0A1F2PCB5"/>
<reference evidence="1 2" key="1">
    <citation type="submission" date="2015-09" db="EMBL/GenBank/DDBJ databases">
        <title>Genome sequence of Acetobacterium wieringae DSM 1911.</title>
        <authorList>
            <person name="Poehlein A."/>
            <person name="Bengelsdorf F.R."/>
            <person name="Schiel-Bengelsdorf B."/>
            <person name="Duerre P."/>
            <person name="Daniel R."/>
        </authorList>
    </citation>
    <scope>NUCLEOTIDE SEQUENCE [LARGE SCALE GENOMIC DNA]</scope>
    <source>
        <strain evidence="1 2">DSM 1911</strain>
    </source>
</reference>
<accession>A0A1F2PCB5</accession>
<dbReference type="Proteomes" id="UP000176244">
    <property type="component" value="Unassembled WGS sequence"/>
</dbReference>